<dbReference type="PRINTS" id="PR00722">
    <property type="entry name" value="CHYMOTRYPSIN"/>
</dbReference>
<evidence type="ECO:0000313" key="8">
    <source>
        <dbReference type="Ensembl" id="ENSJJAP00000004003.1"/>
    </source>
</evidence>
<dbReference type="InterPro" id="IPR009003">
    <property type="entry name" value="Peptidase_S1_PA"/>
</dbReference>
<evidence type="ECO:0000259" key="7">
    <source>
        <dbReference type="PROSITE" id="PS50240"/>
    </source>
</evidence>
<evidence type="ECO:0000256" key="5">
    <source>
        <dbReference type="ARBA" id="ARBA00024195"/>
    </source>
</evidence>
<dbReference type="InterPro" id="IPR001254">
    <property type="entry name" value="Trypsin_dom"/>
</dbReference>
<evidence type="ECO:0000256" key="2">
    <source>
        <dbReference type="ARBA" id="ARBA00022729"/>
    </source>
</evidence>
<evidence type="ECO:0000256" key="4">
    <source>
        <dbReference type="ARBA" id="ARBA00023157"/>
    </source>
</evidence>
<dbReference type="FunFam" id="2.40.10.10:FF:000024">
    <property type="entry name" value="Serine protease 53"/>
    <property type="match status" value="1"/>
</dbReference>
<reference evidence="8" key="2">
    <citation type="submission" date="2025-09" db="UniProtKB">
        <authorList>
            <consortium name="Ensembl"/>
        </authorList>
    </citation>
    <scope>IDENTIFICATION</scope>
</reference>
<feature type="chain" id="PRO_5034290659" evidence="6">
    <location>
        <begin position="16"/>
        <end position="268"/>
    </location>
</feature>
<accession>A0A8C5K3C1</accession>
<name>A0A8C5K3C1_JACJA</name>
<feature type="domain" description="Peptidase S1" evidence="7">
    <location>
        <begin position="26"/>
        <end position="268"/>
    </location>
</feature>
<dbReference type="PROSITE" id="PS50240">
    <property type="entry name" value="TRYPSIN_DOM"/>
    <property type="match status" value="1"/>
</dbReference>
<keyword evidence="2 6" id="KW-0732">Signal</keyword>
<feature type="signal peptide" evidence="6">
    <location>
        <begin position="1"/>
        <end position="15"/>
    </location>
</feature>
<sequence length="268" mass="30383">MLWLLLLALPCLGDSAPEVPCKMVGIMGGEGTHQGKWPWQVSLRIYNYRWAFWEHICGGSIIHPQWVLTAANCIFRKDADPSAYRIQVGEVYLYTGGKLLGIHHIFRHPNATIPHFGSDVALLMLTTPMALNDYVRPVSLPQHSDNFTSSDECWLTGWGNYYTAVPLQAPYQLQKVRIPLQDERSCDEAYRKDPQFRDKSKAILKDMLCAGSEGRGPCLGDSGDPLVCWKSERWVQVGVVSWGTECSLKLPAVFVRVQSYLDWIYEYV</sequence>
<dbReference type="SMART" id="SM00020">
    <property type="entry name" value="Tryp_SPc"/>
    <property type="match status" value="1"/>
</dbReference>
<keyword evidence="4" id="KW-1015">Disulfide bond</keyword>
<dbReference type="GO" id="GO:0004252">
    <property type="term" value="F:serine-type endopeptidase activity"/>
    <property type="evidence" value="ECO:0007669"/>
    <property type="project" value="InterPro"/>
</dbReference>
<protein>
    <submittedName>
        <fullName evidence="8">Serine protease 28</fullName>
    </submittedName>
</protein>
<dbReference type="GO" id="GO:0006508">
    <property type="term" value="P:proteolysis"/>
    <property type="evidence" value="ECO:0007669"/>
    <property type="project" value="UniProtKB-KW"/>
</dbReference>
<comment type="similarity">
    <text evidence="5">Belongs to the peptidase S1 family. CLIP subfamily.</text>
</comment>
<evidence type="ECO:0000313" key="9">
    <source>
        <dbReference type="Proteomes" id="UP000694385"/>
    </source>
</evidence>
<reference evidence="8" key="1">
    <citation type="submission" date="2025-08" db="UniProtKB">
        <authorList>
            <consortium name="Ensembl"/>
        </authorList>
    </citation>
    <scope>IDENTIFICATION</scope>
</reference>
<gene>
    <name evidence="8" type="primary">LOC105943633</name>
</gene>
<proteinExistence type="inferred from homology"/>
<evidence type="ECO:0000256" key="6">
    <source>
        <dbReference type="SAM" id="SignalP"/>
    </source>
</evidence>
<dbReference type="Pfam" id="PF00089">
    <property type="entry name" value="Trypsin"/>
    <property type="match status" value="1"/>
</dbReference>
<dbReference type="InterPro" id="IPR051487">
    <property type="entry name" value="Ser/Thr_Proteases_Immune/Dev"/>
</dbReference>
<keyword evidence="3" id="KW-0378">Hydrolase</keyword>
<dbReference type="PANTHER" id="PTHR24256">
    <property type="entry name" value="TRYPTASE-RELATED"/>
    <property type="match status" value="1"/>
</dbReference>
<dbReference type="Ensembl" id="ENSJJAT00000009174.1">
    <property type="protein sequence ID" value="ENSJJAP00000004003.1"/>
    <property type="gene ID" value="ENSJJAG00000008115.1"/>
</dbReference>
<keyword evidence="9" id="KW-1185">Reference proteome</keyword>
<evidence type="ECO:0000256" key="3">
    <source>
        <dbReference type="ARBA" id="ARBA00022801"/>
    </source>
</evidence>
<dbReference type="InterPro" id="IPR043504">
    <property type="entry name" value="Peptidase_S1_PA_chymotrypsin"/>
</dbReference>
<dbReference type="SUPFAM" id="SSF50494">
    <property type="entry name" value="Trypsin-like serine proteases"/>
    <property type="match status" value="1"/>
</dbReference>
<keyword evidence="1" id="KW-0645">Protease</keyword>
<dbReference type="CDD" id="cd00190">
    <property type="entry name" value="Tryp_SPc"/>
    <property type="match status" value="1"/>
</dbReference>
<dbReference type="AlphaFoldDB" id="A0A8C5K3C1"/>
<dbReference type="OMA" id="NIGTHAK"/>
<organism evidence="8 9">
    <name type="scientific">Jaculus jaculus</name>
    <name type="common">Lesser Egyptian jerboa</name>
    <dbReference type="NCBI Taxonomy" id="51337"/>
    <lineage>
        <taxon>Eukaryota</taxon>
        <taxon>Metazoa</taxon>
        <taxon>Chordata</taxon>
        <taxon>Craniata</taxon>
        <taxon>Vertebrata</taxon>
        <taxon>Euteleostomi</taxon>
        <taxon>Mammalia</taxon>
        <taxon>Eutheria</taxon>
        <taxon>Euarchontoglires</taxon>
        <taxon>Glires</taxon>
        <taxon>Rodentia</taxon>
        <taxon>Myomorpha</taxon>
        <taxon>Dipodoidea</taxon>
        <taxon>Dipodidae</taxon>
        <taxon>Dipodinae</taxon>
        <taxon>Jaculus</taxon>
    </lineage>
</organism>
<dbReference type="GeneTree" id="ENSGT00940000163159"/>
<dbReference type="InterPro" id="IPR001314">
    <property type="entry name" value="Peptidase_S1A"/>
</dbReference>
<dbReference type="Gene3D" id="2.40.10.10">
    <property type="entry name" value="Trypsin-like serine proteases"/>
    <property type="match status" value="2"/>
</dbReference>
<evidence type="ECO:0000256" key="1">
    <source>
        <dbReference type="ARBA" id="ARBA00022670"/>
    </source>
</evidence>
<dbReference type="Proteomes" id="UP000694385">
    <property type="component" value="Unassembled WGS sequence"/>
</dbReference>